<accession>A0AAD4M294</accession>
<dbReference type="PANTHER" id="PTHR13379">
    <property type="entry name" value="UNCHARACTERIZED DUF1308"/>
    <property type="match status" value="1"/>
</dbReference>
<gene>
    <name evidence="2" type="ORF">B0F90DRAFT_1631326</name>
</gene>
<proteinExistence type="predicted"/>
<feature type="compositionally biased region" description="Polar residues" evidence="1">
    <location>
        <begin position="347"/>
        <end position="358"/>
    </location>
</feature>
<organism evidence="2 3">
    <name type="scientific">Multifurca ochricompacta</name>
    <dbReference type="NCBI Taxonomy" id="376703"/>
    <lineage>
        <taxon>Eukaryota</taxon>
        <taxon>Fungi</taxon>
        <taxon>Dikarya</taxon>
        <taxon>Basidiomycota</taxon>
        <taxon>Agaricomycotina</taxon>
        <taxon>Agaricomycetes</taxon>
        <taxon>Russulales</taxon>
        <taxon>Russulaceae</taxon>
        <taxon>Multifurca</taxon>
    </lineage>
</organism>
<reference evidence="2" key="1">
    <citation type="journal article" date="2022" name="New Phytol.">
        <title>Evolutionary transition to the ectomycorrhizal habit in the genomes of a hyperdiverse lineage of mushroom-forming fungi.</title>
        <authorList>
            <person name="Looney B."/>
            <person name="Miyauchi S."/>
            <person name="Morin E."/>
            <person name="Drula E."/>
            <person name="Courty P.E."/>
            <person name="Kohler A."/>
            <person name="Kuo A."/>
            <person name="LaButti K."/>
            <person name="Pangilinan J."/>
            <person name="Lipzen A."/>
            <person name="Riley R."/>
            <person name="Andreopoulos W."/>
            <person name="He G."/>
            <person name="Johnson J."/>
            <person name="Nolan M."/>
            <person name="Tritt A."/>
            <person name="Barry K.W."/>
            <person name="Grigoriev I.V."/>
            <person name="Nagy L.G."/>
            <person name="Hibbett D."/>
            <person name="Henrissat B."/>
            <person name="Matheny P.B."/>
            <person name="Labbe J."/>
            <person name="Martin F.M."/>
        </authorList>
    </citation>
    <scope>NUCLEOTIDE SEQUENCE</scope>
    <source>
        <strain evidence="2">BPL690</strain>
    </source>
</reference>
<dbReference type="AlphaFoldDB" id="A0AAD4M294"/>
<dbReference type="PANTHER" id="PTHR13379:SF0">
    <property type="entry name" value="UPF0415 PROTEIN C7ORF25"/>
    <property type="match status" value="1"/>
</dbReference>
<evidence type="ECO:0008006" key="4">
    <source>
        <dbReference type="Google" id="ProtNLM"/>
    </source>
</evidence>
<protein>
    <recommendedName>
        <fullName evidence="4">DUF1308 domain-containing protein</fullName>
    </recommendedName>
</protein>
<keyword evidence="3" id="KW-1185">Reference proteome</keyword>
<sequence>MENITFDTSIHSETRDQLREMELVYQSITSYQPAINTPPILDSSVDGHISHDSEHLSGLRPLSEAVKRDIDFIKQFLAGPDATFLPPPSTNAPYLIAVWKEVLSSPPPIIAIGKTFSVYPQNTSRAQGWKSMLAQPESSRAGKRRSTSVKVDVVADNGHSWIRVNTHNSRLLAEFREIDSYLTDSECEDGTDNGPSLARTEFDNSLLRMGRGLLAAAYDNPVLGTPPKVILRLTRIDPVATDGGENDLRIALTIELLREMGLSVELGERGAIMQRLNWVPAVPSPLALMPTHQINLDLSILIALVSDITHASLPKTMDAAYERFIPSASYVNWKRSSFHSKSDRSGDSTNAITRVTNDAVDSTQHSRALAEQLHQEMQKGLLQGFTSDKVLSVQFWTTLEARDRCLRIVDKIGGSAEKRRAHALFPTSPGDDSTSPVEQEAQYWKGSRYPLGFLPLLPIRVFPISESASPVLSQVGFFSALEVTCRTLLAAGGAPHPRAIPPTPESKMTGEDEIQRASVMRTNARLTAHTVQSMLCGAVRGWTTLTANRTSVRTMLREVKTRGSGVEARGRGTGAGNYAAVWIVDPRSLAEVMRSDVSDGPPA</sequence>
<feature type="region of interest" description="Disordered" evidence="1">
    <location>
        <begin position="339"/>
        <end position="358"/>
    </location>
</feature>
<evidence type="ECO:0000256" key="1">
    <source>
        <dbReference type="SAM" id="MobiDB-lite"/>
    </source>
</evidence>
<name>A0AAD4M294_9AGAM</name>
<dbReference type="EMBL" id="WTXG01000023">
    <property type="protein sequence ID" value="KAI0299448.1"/>
    <property type="molecule type" value="Genomic_DNA"/>
</dbReference>
<comment type="caution">
    <text evidence="2">The sequence shown here is derived from an EMBL/GenBank/DDBJ whole genome shotgun (WGS) entry which is preliminary data.</text>
</comment>
<evidence type="ECO:0000313" key="2">
    <source>
        <dbReference type="EMBL" id="KAI0299448.1"/>
    </source>
</evidence>
<evidence type="ECO:0000313" key="3">
    <source>
        <dbReference type="Proteomes" id="UP001203297"/>
    </source>
</evidence>
<dbReference type="Proteomes" id="UP001203297">
    <property type="component" value="Unassembled WGS sequence"/>
</dbReference>